<name>A0A9P6B5Z3_9AGAM</name>
<organism evidence="2 3">
    <name type="scientific">Hydnum rufescens UP504</name>
    <dbReference type="NCBI Taxonomy" id="1448309"/>
    <lineage>
        <taxon>Eukaryota</taxon>
        <taxon>Fungi</taxon>
        <taxon>Dikarya</taxon>
        <taxon>Basidiomycota</taxon>
        <taxon>Agaricomycotina</taxon>
        <taxon>Agaricomycetes</taxon>
        <taxon>Cantharellales</taxon>
        <taxon>Hydnaceae</taxon>
        <taxon>Hydnum</taxon>
    </lineage>
</organism>
<dbReference type="Proteomes" id="UP000886523">
    <property type="component" value="Unassembled WGS sequence"/>
</dbReference>
<feature type="transmembrane region" description="Helical" evidence="1">
    <location>
        <begin position="187"/>
        <end position="210"/>
    </location>
</feature>
<dbReference type="PANTHER" id="PTHR42707">
    <property type="entry name" value="ACYL-COA DEHYDROGENASE"/>
    <property type="match status" value="1"/>
</dbReference>
<dbReference type="AlphaFoldDB" id="A0A9P6B5Z3"/>
<dbReference type="InterPro" id="IPR052904">
    <property type="entry name" value="Acyl-CoA_dehydrogenase-like"/>
</dbReference>
<evidence type="ECO:0000313" key="3">
    <source>
        <dbReference type="Proteomes" id="UP000886523"/>
    </source>
</evidence>
<dbReference type="EMBL" id="MU128928">
    <property type="protein sequence ID" value="KAF9518027.1"/>
    <property type="molecule type" value="Genomic_DNA"/>
</dbReference>
<keyword evidence="3" id="KW-1185">Reference proteome</keyword>
<dbReference type="GO" id="GO:0003995">
    <property type="term" value="F:acyl-CoA dehydrogenase activity"/>
    <property type="evidence" value="ECO:0007669"/>
    <property type="project" value="TreeGrafter"/>
</dbReference>
<accession>A0A9P6B5Z3</accession>
<dbReference type="OrthoDB" id="10251155at2759"/>
<keyword evidence="1" id="KW-0472">Membrane</keyword>
<evidence type="ECO:0000313" key="2">
    <source>
        <dbReference type="EMBL" id="KAF9518027.1"/>
    </source>
</evidence>
<protein>
    <submittedName>
        <fullName evidence="2">Uncharacterized protein</fullName>
    </submittedName>
</protein>
<evidence type="ECO:0000256" key="1">
    <source>
        <dbReference type="SAM" id="Phobius"/>
    </source>
</evidence>
<feature type="transmembrane region" description="Helical" evidence="1">
    <location>
        <begin position="144"/>
        <end position="166"/>
    </location>
</feature>
<feature type="transmembrane region" description="Helical" evidence="1">
    <location>
        <begin position="120"/>
        <end position="138"/>
    </location>
</feature>
<proteinExistence type="predicted"/>
<reference evidence="2" key="1">
    <citation type="journal article" date="2020" name="Nat. Commun.">
        <title>Large-scale genome sequencing of mycorrhizal fungi provides insights into the early evolution of symbiotic traits.</title>
        <authorList>
            <person name="Miyauchi S."/>
            <person name="Kiss E."/>
            <person name="Kuo A."/>
            <person name="Drula E."/>
            <person name="Kohler A."/>
            <person name="Sanchez-Garcia M."/>
            <person name="Morin E."/>
            <person name="Andreopoulos B."/>
            <person name="Barry K.W."/>
            <person name="Bonito G."/>
            <person name="Buee M."/>
            <person name="Carver A."/>
            <person name="Chen C."/>
            <person name="Cichocki N."/>
            <person name="Clum A."/>
            <person name="Culley D."/>
            <person name="Crous P.W."/>
            <person name="Fauchery L."/>
            <person name="Girlanda M."/>
            <person name="Hayes R.D."/>
            <person name="Keri Z."/>
            <person name="LaButti K."/>
            <person name="Lipzen A."/>
            <person name="Lombard V."/>
            <person name="Magnuson J."/>
            <person name="Maillard F."/>
            <person name="Murat C."/>
            <person name="Nolan M."/>
            <person name="Ohm R.A."/>
            <person name="Pangilinan J."/>
            <person name="Pereira M.F."/>
            <person name="Perotto S."/>
            <person name="Peter M."/>
            <person name="Pfister S."/>
            <person name="Riley R."/>
            <person name="Sitrit Y."/>
            <person name="Stielow J.B."/>
            <person name="Szollosi G."/>
            <person name="Zifcakova L."/>
            <person name="Stursova M."/>
            <person name="Spatafora J.W."/>
            <person name="Tedersoo L."/>
            <person name="Vaario L.M."/>
            <person name="Yamada A."/>
            <person name="Yan M."/>
            <person name="Wang P."/>
            <person name="Xu J."/>
            <person name="Bruns T."/>
            <person name="Baldrian P."/>
            <person name="Vilgalys R."/>
            <person name="Dunand C."/>
            <person name="Henrissat B."/>
            <person name="Grigoriev I.V."/>
            <person name="Hibbett D."/>
            <person name="Nagy L.G."/>
            <person name="Martin F.M."/>
        </authorList>
    </citation>
    <scope>NUCLEOTIDE SEQUENCE</scope>
    <source>
        <strain evidence="2">UP504</strain>
    </source>
</reference>
<gene>
    <name evidence="2" type="ORF">BS47DRAFT_1482967</name>
</gene>
<dbReference type="PANTHER" id="PTHR42707:SF2">
    <property type="entry name" value="ACD11 DEHYDROGENASE"/>
    <property type="match status" value="1"/>
</dbReference>
<keyword evidence="1" id="KW-0812">Transmembrane</keyword>
<sequence>MAYERNKYAERATVLSFAKIVIYNVDARMSKYLGPTSLGSRSLSLFIVPLRLPLIPSPPRSTLHKYRRSFISLSKCNAFEQYIRSPPQEQIGTHPVPTTEVSLNGAKGYLIGFLNEGIKTIYWVSLAFILLSCPSQVSPGVFKLRVLFSAIPWTCTPLTFGVVCLLERSENGNGTTEESAMLRLFALVAKGFMASTLFCSFHVNLIIHAIRGFMLHGMIQDTSVEKIRDGTANVLALDVIRPCTGGHATNAFSTWGMGVISQVPPSIAGEFPIVESALATLQNTLDESKAPSTIECRMSSYFLSPRTTSFGTVTTRACLFRCERGPTAVYKREFQPSNQRLIRPLASIDQIINFFSHSFD</sequence>
<comment type="caution">
    <text evidence="2">The sequence shown here is derived from an EMBL/GenBank/DDBJ whole genome shotgun (WGS) entry which is preliminary data.</text>
</comment>
<keyword evidence="1" id="KW-1133">Transmembrane helix</keyword>